<comment type="caution">
    <text evidence="1">The sequence shown here is derived from an EMBL/GenBank/DDBJ whole genome shotgun (WGS) entry which is preliminary data.</text>
</comment>
<accession>A0A9D4AP78</accession>
<gene>
    <name evidence="1" type="ORF">J1N35_002932</name>
</gene>
<sequence length="171" mass="19207">MVMLVGTNVLLDRCWVERRVCAKSWLKWPPPVGWLNFNVCGIELEDKVGCGRVLRDIEGIARAIFLGVVNANNVEEAEIGAVEIALEVFLVMNWKPKESLFIEIGSLVAFSWCANKVLRPWSRQSAFAEIEIAMLKVGNVIFSLACRKGNGMSFSLAIAGVNWTQMFKAWW</sequence>
<organism evidence="1 2">
    <name type="scientific">Gossypium stocksii</name>
    <dbReference type="NCBI Taxonomy" id="47602"/>
    <lineage>
        <taxon>Eukaryota</taxon>
        <taxon>Viridiplantae</taxon>
        <taxon>Streptophyta</taxon>
        <taxon>Embryophyta</taxon>
        <taxon>Tracheophyta</taxon>
        <taxon>Spermatophyta</taxon>
        <taxon>Magnoliopsida</taxon>
        <taxon>eudicotyledons</taxon>
        <taxon>Gunneridae</taxon>
        <taxon>Pentapetalae</taxon>
        <taxon>rosids</taxon>
        <taxon>malvids</taxon>
        <taxon>Malvales</taxon>
        <taxon>Malvaceae</taxon>
        <taxon>Malvoideae</taxon>
        <taxon>Gossypium</taxon>
    </lineage>
</organism>
<evidence type="ECO:0000313" key="2">
    <source>
        <dbReference type="Proteomes" id="UP000828251"/>
    </source>
</evidence>
<protein>
    <recommendedName>
        <fullName evidence="3">RNase H type-1 domain-containing protein</fullName>
    </recommendedName>
</protein>
<dbReference type="Proteomes" id="UP000828251">
    <property type="component" value="Unassembled WGS sequence"/>
</dbReference>
<evidence type="ECO:0008006" key="3">
    <source>
        <dbReference type="Google" id="ProtNLM"/>
    </source>
</evidence>
<evidence type="ECO:0000313" key="1">
    <source>
        <dbReference type="EMBL" id="KAH1131554.1"/>
    </source>
</evidence>
<dbReference type="AlphaFoldDB" id="A0A9D4AP78"/>
<name>A0A9D4AP78_9ROSI</name>
<dbReference type="OrthoDB" id="10466744at2759"/>
<dbReference type="EMBL" id="JAIQCV010000001">
    <property type="protein sequence ID" value="KAH1131554.1"/>
    <property type="molecule type" value="Genomic_DNA"/>
</dbReference>
<proteinExistence type="predicted"/>
<reference evidence="1 2" key="1">
    <citation type="journal article" date="2021" name="Plant Biotechnol. J.">
        <title>Multi-omics assisted identification of the key and species-specific regulatory components of drought-tolerant mechanisms in Gossypium stocksii.</title>
        <authorList>
            <person name="Yu D."/>
            <person name="Ke L."/>
            <person name="Zhang D."/>
            <person name="Wu Y."/>
            <person name="Sun Y."/>
            <person name="Mei J."/>
            <person name="Sun J."/>
            <person name="Sun Y."/>
        </authorList>
    </citation>
    <scope>NUCLEOTIDE SEQUENCE [LARGE SCALE GENOMIC DNA]</scope>
    <source>
        <strain evidence="2">cv. E1</strain>
        <tissue evidence="1">Leaf</tissue>
    </source>
</reference>
<keyword evidence="2" id="KW-1185">Reference proteome</keyword>